<feature type="region of interest" description="Disordered" evidence="2">
    <location>
        <begin position="142"/>
        <end position="173"/>
    </location>
</feature>
<evidence type="ECO:0000313" key="4">
    <source>
        <dbReference type="Proteomes" id="UP000523007"/>
    </source>
</evidence>
<name>A0A7W7RMK3_9ACTN</name>
<feature type="coiled-coil region" evidence="1">
    <location>
        <begin position="37"/>
        <end position="64"/>
    </location>
</feature>
<dbReference type="RefSeq" id="WP_184584326.1">
    <property type="nucleotide sequence ID" value="NZ_JACHJT010000002.1"/>
</dbReference>
<evidence type="ECO:0000313" key="3">
    <source>
        <dbReference type="EMBL" id="MBB4934742.1"/>
    </source>
</evidence>
<sequence>MPELDPWLAREFAPARLNATIAAMAANQGGDQHAAEEQRIRAEIKECERKLRQYREALDGGTAASAVTEWITEAENQRQAAQTRLSRLQTPSDRLDEATIARMVHELGDIVRVLNEADPNDKAELYQQLGLKLTYEPDEQEVEAEVALSPQLIGNSKVSEGGLEPSPHRARAG</sequence>
<gene>
    <name evidence="3" type="ORF">F4561_005636</name>
</gene>
<organism evidence="3 4">
    <name type="scientific">Lipingzhangella halophila</name>
    <dbReference type="NCBI Taxonomy" id="1783352"/>
    <lineage>
        <taxon>Bacteria</taxon>
        <taxon>Bacillati</taxon>
        <taxon>Actinomycetota</taxon>
        <taxon>Actinomycetes</taxon>
        <taxon>Streptosporangiales</taxon>
        <taxon>Nocardiopsidaceae</taxon>
        <taxon>Lipingzhangella</taxon>
    </lineage>
</organism>
<reference evidence="3 4" key="1">
    <citation type="submission" date="2020-08" db="EMBL/GenBank/DDBJ databases">
        <title>Sequencing the genomes of 1000 actinobacteria strains.</title>
        <authorList>
            <person name="Klenk H.-P."/>
        </authorList>
    </citation>
    <scope>NUCLEOTIDE SEQUENCE [LARGE SCALE GENOMIC DNA]</scope>
    <source>
        <strain evidence="3 4">DSM 102030</strain>
    </source>
</reference>
<evidence type="ECO:0000256" key="1">
    <source>
        <dbReference type="SAM" id="Coils"/>
    </source>
</evidence>
<protein>
    <submittedName>
        <fullName evidence="3">Uncharacterized protein</fullName>
    </submittedName>
</protein>
<evidence type="ECO:0000256" key="2">
    <source>
        <dbReference type="SAM" id="MobiDB-lite"/>
    </source>
</evidence>
<proteinExistence type="predicted"/>
<dbReference type="AlphaFoldDB" id="A0A7W7RMK3"/>
<keyword evidence="4" id="KW-1185">Reference proteome</keyword>
<keyword evidence="1" id="KW-0175">Coiled coil</keyword>
<dbReference type="EMBL" id="JACHJT010000002">
    <property type="protein sequence ID" value="MBB4934742.1"/>
    <property type="molecule type" value="Genomic_DNA"/>
</dbReference>
<accession>A0A7W7RMK3</accession>
<comment type="caution">
    <text evidence="3">The sequence shown here is derived from an EMBL/GenBank/DDBJ whole genome shotgun (WGS) entry which is preliminary data.</text>
</comment>
<dbReference type="Proteomes" id="UP000523007">
    <property type="component" value="Unassembled WGS sequence"/>
</dbReference>